<proteinExistence type="predicted"/>
<comment type="pathway">
    <text evidence="3">Amino-acid biosynthesis; ergothioneine biosynthesis.</text>
</comment>
<accession>M1X2L5</accession>
<evidence type="ECO:0000256" key="3">
    <source>
        <dbReference type="ARBA" id="ARBA00037882"/>
    </source>
</evidence>
<dbReference type="RefSeq" id="WP_008233152.1">
    <property type="nucleotide sequence ID" value="NZ_CAIY01000033.1"/>
</dbReference>
<dbReference type="PANTHER" id="PTHR23150">
    <property type="entry name" value="SULFATASE MODIFYING FACTOR 1, 2"/>
    <property type="match status" value="1"/>
</dbReference>
<evidence type="ECO:0000259" key="5">
    <source>
        <dbReference type="Pfam" id="PF12867"/>
    </source>
</evidence>
<evidence type="ECO:0000256" key="1">
    <source>
        <dbReference type="ARBA" id="ARBA00023002"/>
    </source>
</evidence>
<evidence type="ECO:0000313" key="6">
    <source>
        <dbReference type="EMBL" id="CCH67035.1"/>
    </source>
</evidence>
<dbReference type="InterPro" id="IPR005532">
    <property type="entry name" value="SUMF_dom"/>
</dbReference>
<evidence type="ECO:0000313" key="7">
    <source>
        <dbReference type="Proteomes" id="UP000053051"/>
    </source>
</evidence>
<organism evidence="6 7">
    <name type="scientific">Richelia intracellularis HH01</name>
    <dbReference type="NCBI Taxonomy" id="1165094"/>
    <lineage>
        <taxon>Bacteria</taxon>
        <taxon>Bacillati</taxon>
        <taxon>Cyanobacteriota</taxon>
        <taxon>Cyanophyceae</taxon>
        <taxon>Nostocales</taxon>
        <taxon>Nostocaceae</taxon>
        <taxon>Richelia</taxon>
    </lineage>
</organism>
<dbReference type="InterPro" id="IPR034660">
    <property type="entry name" value="DinB/YfiT-like"/>
</dbReference>
<keyword evidence="6" id="KW-0418">Kinase</keyword>
<protein>
    <submittedName>
        <fullName evidence="6">Serine/threonine kinase</fullName>
    </submittedName>
</protein>
<keyword evidence="6" id="KW-0808">Transferase</keyword>
<keyword evidence="2" id="KW-0408">Iron</keyword>
<gene>
    <name evidence="6" type="ORF">RINTHH_8800</name>
</gene>
<dbReference type="InterPro" id="IPR016187">
    <property type="entry name" value="CTDL_fold"/>
</dbReference>
<comment type="caution">
    <text evidence="6">The sequence shown here is derived from an EMBL/GenBank/DDBJ whole genome shotgun (WGS) entry which is preliminary data.</text>
</comment>
<dbReference type="InterPro" id="IPR042095">
    <property type="entry name" value="SUMF_sf"/>
</dbReference>
<name>M1X2L5_9NOST</name>
<dbReference type="EMBL" id="CAIY01000033">
    <property type="protein sequence ID" value="CCH67035.1"/>
    <property type="molecule type" value="Genomic_DNA"/>
</dbReference>
<dbReference type="InterPro" id="IPR024775">
    <property type="entry name" value="DinB-like"/>
</dbReference>
<dbReference type="AlphaFoldDB" id="M1X2L5"/>
<dbReference type="SUPFAM" id="SSF56436">
    <property type="entry name" value="C-type lectin-like"/>
    <property type="match status" value="1"/>
</dbReference>
<dbReference type="Pfam" id="PF03781">
    <property type="entry name" value="FGE-sulfatase"/>
    <property type="match status" value="1"/>
</dbReference>
<evidence type="ECO:0000256" key="2">
    <source>
        <dbReference type="ARBA" id="ARBA00023004"/>
    </source>
</evidence>
<dbReference type="Gene3D" id="1.20.120.450">
    <property type="entry name" value="dinb family like domain"/>
    <property type="match status" value="1"/>
</dbReference>
<dbReference type="PANTHER" id="PTHR23150:SF36">
    <property type="entry name" value="HERCYNINE OXYGENASE"/>
    <property type="match status" value="1"/>
</dbReference>
<dbReference type="OrthoDB" id="9768004at2"/>
<sequence>MSLVEEFKACRHKTLQIFKDIDRETLCYQADPNFSPVGWHLGHIAYIESLWLLESSGGLPCLFPHYRQLFAADSLPKSQRCNLPDLGEIYNYLEVVRKQVFQYLETVNLKSDIKLCYFIIQHESQHYETICSVLEIIKQQKNYQPQLTSGNYSSLNNELVEIAASKFLMGNNSTYAMDNESPTITIHLDTYWIDKYPVTCSQYRKFIEFGGYNNPKYWSKSGWQWRQKINIQQPLYWQNNIALNNHPVSGVSYYEAQAYACFIGKRLPTEAEWEKAASWNIENNSCQIYLWGDQENTRYYNYNNHIGTTTVVDSYPLGQSAYGLFDTLGNVWEWTDSWFCSYKGFKYHPSKEYSQVYFNNQYHVLKGGSWASTHWILRPSFRNWYHPETRQVRIGFRCAVS</sequence>
<dbReference type="GO" id="GO:0016301">
    <property type="term" value="F:kinase activity"/>
    <property type="evidence" value="ECO:0007669"/>
    <property type="project" value="UniProtKB-KW"/>
</dbReference>
<keyword evidence="7" id="KW-1185">Reference proteome</keyword>
<feature type="domain" description="Sulfatase-modifying factor enzyme-like" evidence="4">
    <location>
        <begin position="157"/>
        <end position="399"/>
    </location>
</feature>
<dbReference type="InterPro" id="IPR051043">
    <property type="entry name" value="Sulfatase_Mod_Factor_Kinase"/>
</dbReference>
<keyword evidence="1" id="KW-0560">Oxidoreductase</keyword>
<dbReference type="STRING" id="1165094.RINTHH_8800"/>
<evidence type="ECO:0000259" key="4">
    <source>
        <dbReference type="Pfam" id="PF03781"/>
    </source>
</evidence>
<dbReference type="Gene3D" id="3.90.1580.10">
    <property type="entry name" value="paralog of FGE (formylglycine-generating enzyme)"/>
    <property type="match status" value="1"/>
</dbReference>
<feature type="domain" description="DinB-like" evidence="5">
    <location>
        <begin position="7"/>
        <end position="130"/>
    </location>
</feature>
<dbReference type="Pfam" id="PF12867">
    <property type="entry name" value="DinB_2"/>
    <property type="match status" value="1"/>
</dbReference>
<reference evidence="6 7" key="1">
    <citation type="submission" date="2012-05" db="EMBL/GenBank/DDBJ databases">
        <authorList>
            <person name="Hilton J."/>
        </authorList>
    </citation>
    <scope>NUCLEOTIDE SEQUENCE [LARGE SCALE GENOMIC DNA]</scope>
    <source>
        <strain evidence="6 7">HH01</strain>
    </source>
</reference>
<dbReference type="SUPFAM" id="SSF109854">
    <property type="entry name" value="DinB/YfiT-like putative metalloenzymes"/>
    <property type="match status" value="1"/>
</dbReference>
<dbReference type="Proteomes" id="UP000053051">
    <property type="component" value="Unassembled WGS sequence"/>
</dbReference>
<reference evidence="7" key="2">
    <citation type="submission" date="2016-01" db="EMBL/GenBank/DDBJ databases">
        <title>Diatom-associated endosymboitic cyanobacterium lacks core nitrogen metabolism enzymes.</title>
        <authorList>
            <person name="Hilton J.A."/>
            <person name="Foster R.A."/>
            <person name="Tripp H.J."/>
            <person name="Carter B.J."/>
            <person name="Zehr J.P."/>
            <person name="Villareal T.A."/>
        </authorList>
    </citation>
    <scope>NUCLEOTIDE SEQUENCE [LARGE SCALE GENOMIC DNA]</scope>
    <source>
        <strain evidence="7">HH01</strain>
    </source>
</reference>